<dbReference type="Gene3D" id="1.10.3730.20">
    <property type="match status" value="1"/>
</dbReference>
<keyword evidence="4" id="KW-1185">Reference proteome</keyword>
<evidence type="ECO:0000259" key="2">
    <source>
        <dbReference type="Pfam" id="PF00892"/>
    </source>
</evidence>
<feature type="transmembrane region" description="Helical" evidence="1">
    <location>
        <begin position="73"/>
        <end position="96"/>
    </location>
</feature>
<gene>
    <name evidence="3" type="ORF">AB4874_14990</name>
</gene>
<dbReference type="EMBL" id="JBFRYC010000010">
    <property type="protein sequence ID" value="MEX1662941.1"/>
    <property type="molecule type" value="Genomic_DNA"/>
</dbReference>
<sequence length="302" mass="32065">MTAAPAHLWVWVTLFAAAVQTFRFMLQKLLAGAQLSVGGATFSRFLFGFPLAALVAVSFLGLTGTPWPHLSAAFWGFILAGGAAQVAATFLTVALFSMRNFAVGVAFTKTETVQVALFSAVLLGEWVGPLGWLGILIGMVGVLLLTKQPGVARINLRAAAYGVGAGALFGLSSICYRGATLELHPLEFFARAIIALACATFAQSIGMGLYLRLREPGELRRVLGAWRRTVLVGIAGVLGSAGWFTAFSLQNVAYVRALGQVEIVFTLLVSVLVFHERLHRREGFGIALVVGSLVVIVLAGTR</sequence>
<feature type="transmembrane region" description="Helical" evidence="1">
    <location>
        <begin position="129"/>
        <end position="146"/>
    </location>
</feature>
<keyword evidence="1" id="KW-0472">Membrane</keyword>
<dbReference type="Proteomes" id="UP001557465">
    <property type="component" value="Unassembled WGS sequence"/>
</dbReference>
<protein>
    <submittedName>
        <fullName evidence="3">EamA family transporter</fullName>
    </submittedName>
</protein>
<dbReference type="InterPro" id="IPR000620">
    <property type="entry name" value="EamA_dom"/>
</dbReference>
<organism evidence="3 4">
    <name type="scientific">Thioclava arctica</name>
    <dbReference type="NCBI Taxonomy" id="3238301"/>
    <lineage>
        <taxon>Bacteria</taxon>
        <taxon>Pseudomonadati</taxon>
        <taxon>Pseudomonadota</taxon>
        <taxon>Alphaproteobacteria</taxon>
        <taxon>Rhodobacterales</taxon>
        <taxon>Paracoccaceae</taxon>
        <taxon>Thioclava</taxon>
    </lineage>
</organism>
<feature type="transmembrane region" description="Helical" evidence="1">
    <location>
        <begin position="253"/>
        <end position="274"/>
    </location>
</feature>
<reference evidence="3 4" key="1">
    <citation type="journal article" date="2011" name="Int. J. Syst. Evol. Microbiol.">
        <title>Zhongshania antarctica gen. nov., sp. nov. and Zhongshania guokunii sp. nov., gammaproteobacteria respectively isolated from coastal attached (fast) ice and surface seawater of the Antarctic.</title>
        <authorList>
            <person name="Li H.J."/>
            <person name="Zhang X.Y."/>
            <person name="Chen C.X."/>
            <person name="Zhang Y.J."/>
            <person name="Gao Z.M."/>
            <person name="Yu Y."/>
            <person name="Chen X.L."/>
            <person name="Chen B."/>
            <person name="Zhang Y.Z."/>
        </authorList>
    </citation>
    <scope>NUCLEOTIDE SEQUENCE [LARGE SCALE GENOMIC DNA]</scope>
    <source>
        <strain evidence="3 4">15-R06ZXC-3</strain>
    </source>
</reference>
<keyword evidence="1" id="KW-0812">Transmembrane</keyword>
<dbReference type="RefSeq" id="WP_368392585.1">
    <property type="nucleotide sequence ID" value="NZ_JBFRYC010000010.1"/>
</dbReference>
<feature type="transmembrane region" description="Helical" evidence="1">
    <location>
        <begin position="283"/>
        <end position="301"/>
    </location>
</feature>
<dbReference type="SUPFAM" id="SSF103481">
    <property type="entry name" value="Multidrug resistance efflux transporter EmrE"/>
    <property type="match status" value="2"/>
</dbReference>
<feature type="domain" description="EamA" evidence="2">
    <location>
        <begin position="159"/>
        <end position="297"/>
    </location>
</feature>
<feature type="transmembrane region" description="Helical" evidence="1">
    <location>
        <begin position="158"/>
        <end position="176"/>
    </location>
</feature>
<dbReference type="PANTHER" id="PTHR22911:SF137">
    <property type="entry name" value="SOLUTE CARRIER FAMILY 35 MEMBER G2-RELATED"/>
    <property type="match status" value="1"/>
</dbReference>
<evidence type="ECO:0000313" key="4">
    <source>
        <dbReference type="Proteomes" id="UP001557465"/>
    </source>
</evidence>
<dbReference type="Pfam" id="PF00892">
    <property type="entry name" value="EamA"/>
    <property type="match status" value="1"/>
</dbReference>
<feature type="transmembrane region" description="Helical" evidence="1">
    <location>
        <begin position="225"/>
        <end position="247"/>
    </location>
</feature>
<dbReference type="PANTHER" id="PTHR22911">
    <property type="entry name" value="ACYL-MALONYL CONDENSING ENZYME-RELATED"/>
    <property type="match status" value="1"/>
</dbReference>
<feature type="transmembrane region" description="Helical" evidence="1">
    <location>
        <begin position="46"/>
        <end position="67"/>
    </location>
</feature>
<keyword evidence="1" id="KW-1133">Transmembrane helix</keyword>
<comment type="caution">
    <text evidence="3">The sequence shown here is derived from an EMBL/GenBank/DDBJ whole genome shotgun (WGS) entry which is preliminary data.</text>
</comment>
<evidence type="ECO:0000256" key="1">
    <source>
        <dbReference type="SAM" id="Phobius"/>
    </source>
</evidence>
<proteinExistence type="predicted"/>
<dbReference type="InterPro" id="IPR037185">
    <property type="entry name" value="EmrE-like"/>
</dbReference>
<evidence type="ECO:0000313" key="3">
    <source>
        <dbReference type="EMBL" id="MEX1662941.1"/>
    </source>
</evidence>
<feature type="transmembrane region" description="Helical" evidence="1">
    <location>
        <begin position="6"/>
        <end position="26"/>
    </location>
</feature>
<accession>A0ABV3TMX5</accession>
<feature type="transmembrane region" description="Helical" evidence="1">
    <location>
        <begin position="188"/>
        <end position="213"/>
    </location>
</feature>
<name>A0ABV3TMX5_9RHOB</name>